<protein>
    <submittedName>
        <fullName evidence="1">2102_t:CDS:1</fullName>
    </submittedName>
</protein>
<accession>A0ACA9PEX7</accession>
<organism evidence="1 2">
    <name type="scientific">Racocetra persica</name>
    <dbReference type="NCBI Taxonomy" id="160502"/>
    <lineage>
        <taxon>Eukaryota</taxon>
        <taxon>Fungi</taxon>
        <taxon>Fungi incertae sedis</taxon>
        <taxon>Mucoromycota</taxon>
        <taxon>Glomeromycotina</taxon>
        <taxon>Glomeromycetes</taxon>
        <taxon>Diversisporales</taxon>
        <taxon>Gigasporaceae</taxon>
        <taxon>Racocetra</taxon>
    </lineage>
</organism>
<evidence type="ECO:0000313" key="1">
    <source>
        <dbReference type="EMBL" id="CAG8702818.1"/>
    </source>
</evidence>
<feature type="non-terminal residue" evidence="1">
    <location>
        <position position="391"/>
    </location>
</feature>
<evidence type="ECO:0000313" key="2">
    <source>
        <dbReference type="Proteomes" id="UP000789920"/>
    </source>
</evidence>
<gene>
    <name evidence="1" type="ORF">RPERSI_LOCUS10102</name>
</gene>
<comment type="caution">
    <text evidence="1">The sequence shown here is derived from an EMBL/GenBank/DDBJ whole genome shotgun (WGS) entry which is preliminary data.</text>
</comment>
<dbReference type="EMBL" id="CAJVQC010019667">
    <property type="protein sequence ID" value="CAG8702818.1"/>
    <property type="molecule type" value="Genomic_DNA"/>
</dbReference>
<keyword evidence="2" id="KW-1185">Reference proteome</keyword>
<sequence>TEIQERLGFSSIQINTIGSACNYGVYLGKPVTGYFADHYGARRVCLVASILIFSGFSCLALTYEQIFPPSVFLSAFYLFCTGVASSGGAVSFLTTIAKNFSTHRGTAISIPLALLGLSAFIYSQANIYLFDDTFHFLLFVAFTSGLCMFVGSLFLIVIPAPHHTSSAIESGGDDSIFIESDNETSVDSVSSPAKGMNTEQTPLLNKNVSTSSSINANVDSEPDISGWQLLHNKDAISLILILVFLAGTGLMYINNVGTIIESLYHASPAHPSHPYSTSPLNTSLQTTFNDDIKHLQSFHVSLLSVCSCLGRILIGPLSDIAKNYFNLSRICALIFAGAWLFCGHLLALLWARTIAQLWIVTTCIGLGFGILYGVAPTTCSEYFGSKRFGFN</sequence>
<name>A0ACA9PEX7_9GLOM</name>
<proteinExistence type="predicted"/>
<feature type="non-terminal residue" evidence="1">
    <location>
        <position position="1"/>
    </location>
</feature>
<dbReference type="Proteomes" id="UP000789920">
    <property type="component" value="Unassembled WGS sequence"/>
</dbReference>
<reference evidence="1" key="1">
    <citation type="submission" date="2021-06" db="EMBL/GenBank/DDBJ databases">
        <authorList>
            <person name="Kallberg Y."/>
            <person name="Tangrot J."/>
            <person name="Rosling A."/>
        </authorList>
    </citation>
    <scope>NUCLEOTIDE SEQUENCE</scope>
    <source>
        <strain evidence="1">MA461A</strain>
    </source>
</reference>